<dbReference type="InterPro" id="IPR050539">
    <property type="entry name" value="ThrE_Dicarb/AminoAcid_Exp"/>
</dbReference>
<dbReference type="Proteomes" id="UP000263486">
    <property type="component" value="Unassembled WGS sequence"/>
</dbReference>
<evidence type="ECO:0000313" key="10">
    <source>
        <dbReference type="EMBL" id="REI43213.1"/>
    </source>
</evidence>
<keyword evidence="4 8" id="KW-0812">Transmembrane</keyword>
<name>A0ABX9KM72_9FUSO</name>
<dbReference type="Pfam" id="PF12821">
    <property type="entry name" value="ThrE_2"/>
    <property type="match status" value="1"/>
</dbReference>
<reference evidence="10 11" key="1">
    <citation type="submission" date="2018-08" db="EMBL/GenBank/DDBJ databases">
        <title>Draft genome sequence of Psychrilyobacter sp. strain SD5 isolated from Black Sea water.</title>
        <authorList>
            <person name="Yadav S."/>
            <person name="Villanueva L."/>
            <person name="Damste J.S.S."/>
        </authorList>
    </citation>
    <scope>NUCLEOTIDE SEQUENCE [LARGE SCALE GENOMIC DNA]</scope>
    <source>
        <strain evidence="10 11">SD5</strain>
    </source>
</reference>
<feature type="transmembrane region" description="Helical" evidence="8">
    <location>
        <begin position="51"/>
        <end position="72"/>
    </location>
</feature>
<protein>
    <submittedName>
        <fullName evidence="10">Threonine/serine exporter</fullName>
    </submittedName>
</protein>
<gene>
    <name evidence="10" type="ORF">DYH56_00735</name>
</gene>
<feature type="transmembrane region" description="Helical" evidence="8">
    <location>
        <begin position="113"/>
        <end position="136"/>
    </location>
</feature>
<keyword evidence="11" id="KW-1185">Reference proteome</keyword>
<evidence type="ECO:0000256" key="2">
    <source>
        <dbReference type="ARBA" id="ARBA00022475"/>
    </source>
</evidence>
<keyword evidence="5 8" id="KW-1133">Transmembrane helix</keyword>
<comment type="caution">
    <text evidence="10">The sequence shown here is derived from an EMBL/GenBank/DDBJ whole genome shotgun (WGS) entry which is preliminary data.</text>
</comment>
<proteinExistence type="inferred from homology"/>
<dbReference type="EMBL" id="QUAJ01000001">
    <property type="protein sequence ID" value="REI43213.1"/>
    <property type="molecule type" value="Genomic_DNA"/>
</dbReference>
<evidence type="ECO:0000256" key="6">
    <source>
        <dbReference type="ARBA" id="ARBA00023136"/>
    </source>
</evidence>
<organism evidence="10 11">
    <name type="scientific">Psychrilyobacter piezotolerans</name>
    <dbReference type="NCBI Taxonomy" id="2293438"/>
    <lineage>
        <taxon>Bacteria</taxon>
        <taxon>Fusobacteriati</taxon>
        <taxon>Fusobacteriota</taxon>
        <taxon>Fusobacteriia</taxon>
        <taxon>Fusobacteriales</taxon>
        <taxon>Fusobacteriaceae</taxon>
        <taxon>Psychrilyobacter</taxon>
    </lineage>
</organism>
<evidence type="ECO:0000256" key="3">
    <source>
        <dbReference type="ARBA" id="ARBA00022519"/>
    </source>
</evidence>
<accession>A0ABX9KM72</accession>
<feature type="transmembrane region" description="Helical" evidence="8">
    <location>
        <begin position="26"/>
        <end position="44"/>
    </location>
</feature>
<evidence type="ECO:0000256" key="7">
    <source>
        <dbReference type="ARBA" id="ARBA00034125"/>
    </source>
</evidence>
<evidence type="ECO:0000313" key="11">
    <source>
        <dbReference type="Proteomes" id="UP000263486"/>
    </source>
</evidence>
<dbReference type="InterPro" id="IPR024528">
    <property type="entry name" value="ThrE_2"/>
</dbReference>
<feature type="domain" description="Threonine/Serine exporter ThrE" evidence="9">
    <location>
        <begin position="4"/>
        <end position="131"/>
    </location>
</feature>
<sequence>MFIQILFAVLATFGFGIIFNIRREKLIFSALVGGISWGTYLFCLELSTSIILAYFASSVVLTICSEIFARLLKTPVTSILISGLIPLVPGSGIYYTMFYILEKNMEQAIYKGTETLFIAVALSFGIVVVSSLVRIIKTGQTNRYSRNIS</sequence>
<keyword evidence="3" id="KW-0997">Cell inner membrane</keyword>
<dbReference type="PANTHER" id="PTHR34390">
    <property type="entry name" value="UPF0442 PROTEIN YJJB-RELATED"/>
    <property type="match status" value="1"/>
</dbReference>
<keyword evidence="2" id="KW-1003">Cell membrane</keyword>
<comment type="subcellular location">
    <subcellularLocation>
        <location evidence="1">Cell membrane</location>
        <topology evidence="1">Multi-pass membrane protein</topology>
    </subcellularLocation>
</comment>
<dbReference type="PANTHER" id="PTHR34390:SF1">
    <property type="entry name" value="SUCCINATE TRANSPORTER SUBUNIT YJJB-RELATED"/>
    <property type="match status" value="1"/>
</dbReference>
<feature type="transmembrane region" description="Helical" evidence="8">
    <location>
        <begin position="78"/>
        <end position="101"/>
    </location>
</feature>
<evidence type="ECO:0000256" key="4">
    <source>
        <dbReference type="ARBA" id="ARBA00022692"/>
    </source>
</evidence>
<evidence type="ECO:0000256" key="5">
    <source>
        <dbReference type="ARBA" id="ARBA00022989"/>
    </source>
</evidence>
<evidence type="ECO:0000259" key="9">
    <source>
        <dbReference type="Pfam" id="PF12821"/>
    </source>
</evidence>
<comment type="similarity">
    <text evidence="7">Belongs to the ThrE exporter (TC 2.A.79) family.</text>
</comment>
<evidence type="ECO:0000256" key="1">
    <source>
        <dbReference type="ARBA" id="ARBA00004651"/>
    </source>
</evidence>
<dbReference type="RefSeq" id="WP_114640933.1">
    <property type="nucleotide sequence ID" value="NZ_JAACIO010000001.1"/>
</dbReference>
<keyword evidence="6 8" id="KW-0472">Membrane</keyword>
<evidence type="ECO:0000256" key="8">
    <source>
        <dbReference type="SAM" id="Phobius"/>
    </source>
</evidence>